<feature type="non-terminal residue" evidence="1">
    <location>
        <position position="1"/>
    </location>
</feature>
<evidence type="ECO:0000313" key="2">
    <source>
        <dbReference type="Proteomes" id="UP000824469"/>
    </source>
</evidence>
<proteinExistence type="predicted"/>
<organism evidence="1 2">
    <name type="scientific">Taxus chinensis</name>
    <name type="common">Chinese yew</name>
    <name type="synonym">Taxus wallichiana var. chinensis</name>
    <dbReference type="NCBI Taxonomy" id="29808"/>
    <lineage>
        <taxon>Eukaryota</taxon>
        <taxon>Viridiplantae</taxon>
        <taxon>Streptophyta</taxon>
        <taxon>Embryophyta</taxon>
        <taxon>Tracheophyta</taxon>
        <taxon>Spermatophyta</taxon>
        <taxon>Pinopsida</taxon>
        <taxon>Pinidae</taxon>
        <taxon>Conifers II</taxon>
        <taxon>Cupressales</taxon>
        <taxon>Taxaceae</taxon>
        <taxon>Taxus</taxon>
    </lineage>
</organism>
<protein>
    <submittedName>
        <fullName evidence="1">Uncharacterized protein</fullName>
    </submittedName>
</protein>
<dbReference type="Proteomes" id="UP000824469">
    <property type="component" value="Unassembled WGS sequence"/>
</dbReference>
<evidence type="ECO:0000313" key="1">
    <source>
        <dbReference type="EMBL" id="KAH9290515.1"/>
    </source>
</evidence>
<reference evidence="1 2" key="1">
    <citation type="journal article" date="2021" name="Nat. Plants">
        <title>The Taxus genome provides insights into paclitaxel biosynthesis.</title>
        <authorList>
            <person name="Xiong X."/>
            <person name="Gou J."/>
            <person name="Liao Q."/>
            <person name="Li Y."/>
            <person name="Zhou Q."/>
            <person name="Bi G."/>
            <person name="Li C."/>
            <person name="Du R."/>
            <person name="Wang X."/>
            <person name="Sun T."/>
            <person name="Guo L."/>
            <person name="Liang H."/>
            <person name="Lu P."/>
            <person name="Wu Y."/>
            <person name="Zhang Z."/>
            <person name="Ro D.K."/>
            <person name="Shang Y."/>
            <person name="Huang S."/>
            <person name="Yan J."/>
        </authorList>
    </citation>
    <scope>NUCLEOTIDE SEQUENCE [LARGE SCALE GENOMIC DNA]</scope>
    <source>
        <strain evidence="1">Ta-2019</strain>
    </source>
</reference>
<name>A0AA38F690_TAXCH</name>
<accession>A0AA38F690</accession>
<feature type="non-terminal residue" evidence="1">
    <location>
        <position position="55"/>
    </location>
</feature>
<comment type="caution">
    <text evidence="1">The sequence shown here is derived from an EMBL/GenBank/DDBJ whole genome shotgun (WGS) entry which is preliminary data.</text>
</comment>
<dbReference type="AlphaFoldDB" id="A0AA38F690"/>
<gene>
    <name evidence="1" type="ORF">KI387_034632</name>
</gene>
<sequence>KTRKSASTAKKKFQICATISQIRKVHWWVNLLHAAGKLAEKLTRILICFKGTISA</sequence>
<dbReference type="EMBL" id="JAHRHJ020003813">
    <property type="protein sequence ID" value="KAH9290515.1"/>
    <property type="molecule type" value="Genomic_DNA"/>
</dbReference>
<keyword evidence="2" id="KW-1185">Reference proteome</keyword>